<organism evidence="1 2">
    <name type="scientific">Candidatus Muproteobacteria bacterium RBG_16_65_34</name>
    <dbReference type="NCBI Taxonomy" id="1817760"/>
    <lineage>
        <taxon>Bacteria</taxon>
        <taxon>Pseudomonadati</taxon>
        <taxon>Pseudomonadota</taxon>
        <taxon>Candidatus Muproteobacteria</taxon>
    </lineage>
</organism>
<sequence length="96" mass="9207">MVVAVVVAAAAAVGAAVVAVVAVAAVVAVVVAVPAVVAAGAAGKQHYSAGRVASVRATGGSLLLQIIFCERKVVRPLQTCPPASLAQVLAAAPDLA</sequence>
<gene>
    <name evidence="1" type="ORF">A2151_05135</name>
</gene>
<evidence type="ECO:0000313" key="1">
    <source>
        <dbReference type="EMBL" id="OGI47985.1"/>
    </source>
</evidence>
<reference evidence="1 2" key="1">
    <citation type="journal article" date="2016" name="Nat. Commun.">
        <title>Thousands of microbial genomes shed light on interconnected biogeochemical processes in an aquifer system.</title>
        <authorList>
            <person name="Anantharaman K."/>
            <person name="Brown C.T."/>
            <person name="Hug L.A."/>
            <person name="Sharon I."/>
            <person name="Castelle C.J."/>
            <person name="Probst A.J."/>
            <person name="Thomas B.C."/>
            <person name="Singh A."/>
            <person name="Wilkins M.J."/>
            <person name="Karaoz U."/>
            <person name="Brodie E.L."/>
            <person name="Williams K.H."/>
            <person name="Hubbard S.S."/>
            <person name="Banfield J.F."/>
        </authorList>
    </citation>
    <scope>NUCLEOTIDE SEQUENCE [LARGE SCALE GENOMIC DNA]</scope>
</reference>
<name>A0A1F6TSC9_9PROT</name>
<dbReference type="Proteomes" id="UP000178885">
    <property type="component" value="Unassembled WGS sequence"/>
</dbReference>
<proteinExistence type="predicted"/>
<comment type="caution">
    <text evidence="1">The sequence shown here is derived from an EMBL/GenBank/DDBJ whole genome shotgun (WGS) entry which is preliminary data.</text>
</comment>
<evidence type="ECO:0000313" key="2">
    <source>
        <dbReference type="Proteomes" id="UP000178885"/>
    </source>
</evidence>
<accession>A0A1F6TSC9</accession>
<protein>
    <submittedName>
        <fullName evidence="1">Uncharacterized protein</fullName>
    </submittedName>
</protein>
<dbReference type="AlphaFoldDB" id="A0A1F6TSC9"/>
<dbReference type="STRING" id="1817760.A2151_05135"/>
<dbReference type="EMBL" id="MFSU01000040">
    <property type="protein sequence ID" value="OGI47985.1"/>
    <property type="molecule type" value="Genomic_DNA"/>
</dbReference>